<name>A0A5S6QYS4_TRIMR</name>
<sequence length="73" mass="8445">MLASTFAQLFVCHLACITICVANAMIRDKRQFFDPMIVESVYENYYDPWMGGWGLGGWGSRWRGWGSFGGWWI</sequence>
<dbReference type="AlphaFoldDB" id="A0A5S6QYS4"/>
<proteinExistence type="predicted"/>
<protein>
    <submittedName>
        <fullName evidence="3">Uncharacterized protein</fullName>
    </submittedName>
</protein>
<evidence type="ECO:0000313" key="2">
    <source>
        <dbReference type="Proteomes" id="UP000046395"/>
    </source>
</evidence>
<feature type="transmembrane region" description="Helical" evidence="1">
    <location>
        <begin position="6"/>
        <end position="26"/>
    </location>
</feature>
<organism evidence="2 3">
    <name type="scientific">Trichuris muris</name>
    <name type="common">Mouse whipworm</name>
    <dbReference type="NCBI Taxonomy" id="70415"/>
    <lineage>
        <taxon>Eukaryota</taxon>
        <taxon>Metazoa</taxon>
        <taxon>Ecdysozoa</taxon>
        <taxon>Nematoda</taxon>
        <taxon>Enoplea</taxon>
        <taxon>Dorylaimia</taxon>
        <taxon>Trichinellida</taxon>
        <taxon>Trichuridae</taxon>
        <taxon>Trichuris</taxon>
    </lineage>
</organism>
<evidence type="ECO:0000256" key="1">
    <source>
        <dbReference type="SAM" id="Phobius"/>
    </source>
</evidence>
<keyword evidence="1" id="KW-1133">Transmembrane helix</keyword>
<keyword evidence="1" id="KW-0812">Transmembrane</keyword>
<keyword evidence="1" id="KW-0472">Membrane</keyword>
<accession>A0A5S6QYS4</accession>
<reference evidence="3" key="1">
    <citation type="submission" date="2019-12" db="UniProtKB">
        <authorList>
            <consortium name="WormBaseParasite"/>
        </authorList>
    </citation>
    <scope>IDENTIFICATION</scope>
</reference>
<dbReference type="WBParaSite" id="TMUE_3000012536.1">
    <property type="protein sequence ID" value="TMUE_3000012536.1"/>
    <property type="gene ID" value="WBGene00288470"/>
</dbReference>
<evidence type="ECO:0000313" key="3">
    <source>
        <dbReference type="WBParaSite" id="TMUE_3000012536.1"/>
    </source>
</evidence>
<dbReference type="Proteomes" id="UP000046395">
    <property type="component" value="Unassembled WGS sequence"/>
</dbReference>
<keyword evidence="2" id="KW-1185">Reference proteome</keyword>